<name>A0AAV6GYW9_9TELE</name>
<evidence type="ECO:0000256" key="1">
    <source>
        <dbReference type="SAM" id="MobiDB-lite"/>
    </source>
</evidence>
<keyword evidence="3" id="KW-1185">Reference proteome</keyword>
<feature type="compositionally biased region" description="Basic and acidic residues" evidence="1">
    <location>
        <begin position="119"/>
        <end position="142"/>
    </location>
</feature>
<reference evidence="2" key="1">
    <citation type="submission" date="2020-10" db="EMBL/GenBank/DDBJ databases">
        <title>Chromosome-scale genome assembly of the Allis shad, Alosa alosa.</title>
        <authorList>
            <person name="Margot Z."/>
            <person name="Christophe K."/>
            <person name="Cabau C."/>
            <person name="Louis A."/>
            <person name="Berthelot C."/>
            <person name="Parey E."/>
            <person name="Roest Crollius H."/>
            <person name="Montfort J."/>
            <person name="Robinson-Rechavi M."/>
            <person name="Bucao C."/>
            <person name="Bouchez O."/>
            <person name="Gislard M."/>
            <person name="Lluch J."/>
            <person name="Milhes M."/>
            <person name="Lampietro C."/>
            <person name="Lopez Roques C."/>
            <person name="Donnadieu C."/>
            <person name="Braasch I."/>
            <person name="Desvignes T."/>
            <person name="Postlethwait J."/>
            <person name="Bobe J."/>
            <person name="Guiguen Y."/>
        </authorList>
    </citation>
    <scope>NUCLEOTIDE SEQUENCE</scope>
    <source>
        <strain evidence="2">M-15738</strain>
        <tissue evidence="2">Blood</tissue>
    </source>
</reference>
<dbReference type="EMBL" id="JADWDJ010000007">
    <property type="protein sequence ID" value="KAG5278930.1"/>
    <property type="molecule type" value="Genomic_DNA"/>
</dbReference>
<comment type="caution">
    <text evidence="2">The sequence shown here is derived from an EMBL/GenBank/DDBJ whole genome shotgun (WGS) entry which is preliminary data.</text>
</comment>
<evidence type="ECO:0000313" key="2">
    <source>
        <dbReference type="EMBL" id="KAG5278930.1"/>
    </source>
</evidence>
<protein>
    <submittedName>
        <fullName evidence="2">Uncharacterized protein</fullName>
    </submittedName>
</protein>
<feature type="region of interest" description="Disordered" evidence="1">
    <location>
        <begin position="119"/>
        <end position="149"/>
    </location>
</feature>
<accession>A0AAV6GYW9</accession>
<gene>
    <name evidence="2" type="ORF">AALO_G00104290</name>
</gene>
<evidence type="ECO:0000313" key="3">
    <source>
        <dbReference type="Proteomes" id="UP000823561"/>
    </source>
</evidence>
<dbReference type="Proteomes" id="UP000823561">
    <property type="component" value="Chromosome 7"/>
</dbReference>
<organism evidence="2 3">
    <name type="scientific">Alosa alosa</name>
    <name type="common">allis shad</name>
    <dbReference type="NCBI Taxonomy" id="278164"/>
    <lineage>
        <taxon>Eukaryota</taxon>
        <taxon>Metazoa</taxon>
        <taxon>Chordata</taxon>
        <taxon>Craniata</taxon>
        <taxon>Vertebrata</taxon>
        <taxon>Euteleostomi</taxon>
        <taxon>Actinopterygii</taxon>
        <taxon>Neopterygii</taxon>
        <taxon>Teleostei</taxon>
        <taxon>Clupei</taxon>
        <taxon>Clupeiformes</taxon>
        <taxon>Clupeoidei</taxon>
        <taxon>Clupeidae</taxon>
        <taxon>Alosa</taxon>
    </lineage>
</organism>
<sequence length="162" mass="18796">MDENKNKNKKTKKELQNLLIKELKRVKDGRTGLGKRARERAEGLTLPMEISEDVLNVLHDLDVFLDKELEDCERNEQRDDDVKAVLDSLLDKVDSTLGEQKTSALIESSEGLKNKVLRPEVGDRKEEAEREANFWSSRENHKGSVSRRRFPWARHSSRWLTV</sequence>
<dbReference type="AlphaFoldDB" id="A0AAV6GYW9"/>
<proteinExistence type="predicted"/>